<dbReference type="InterPro" id="IPR000905">
    <property type="entry name" value="Gcp-like_dom"/>
</dbReference>
<dbReference type="Pfam" id="PF00814">
    <property type="entry name" value="TsaD"/>
    <property type="match status" value="1"/>
</dbReference>
<reference evidence="2 3" key="1">
    <citation type="submission" date="2021-06" db="EMBL/GenBank/DDBJ databases">
        <authorList>
            <person name="Kallberg Y."/>
            <person name="Tangrot J."/>
            <person name="Rosling A."/>
        </authorList>
    </citation>
    <scope>NUCLEOTIDE SEQUENCE [LARGE SCALE GENOMIC DNA]</scope>
    <source>
        <strain evidence="2 3">120-4 pot B 10/14</strain>
    </source>
</reference>
<feature type="domain" description="Gcp-like" evidence="1">
    <location>
        <begin position="123"/>
        <end position="211"/>
    </location>
</feature>
<dbReference type="InterPro" id="IPR043129">
    <property type="entry name" value="ATPase_NBD"/>
</dbReference>
<proteinExistence type="predicted"/>
<organism evidence="2 3">
    <name type="scientific">Gigaspora margarita</name>
    <dbReference type="NCBI Taxonomy" id="4874"/>
    <lineage>
        <taxon>Eukaryota</taxon>
        <taxon>Fungi</taxon>
        <taxon>Fungi incertae sedis</taxon>
        <taxon>Mucoromycota</taxon>
        <taxon>Glomeromycotina</taxon>
        <taxon>Glomeromycetes</taxon>
        <taxon>Diversisporales</taxon>
        <taxon>Gigasporaceae</taxon>
        <taxon>Gigaspora</taxon>
    </lineage>
</organism>
<evidence type="ECO:0000259" key="1">
    <source>
        <dbReference type="Pfam" id="PF00814"/>
    </source>
</evidence>
<gene>
    <name evidence="2" type="ORF">GMARGA_LOCUS8454</name>
</gene>
<accession>A0ABN7UMH9</accession>
<evidence type="ECO:0000313" key="3">
    <source>
        <dbReference type="Proteomes" id="UP000789901"/>
    </source>
</evidence>
<evidence type="ECO:0000313" key="2">
    <source>
        <dbReference type="EMBL" id="CAG8633390.1"/>
    </source>
</evidence>
<dbReference type="Proteomes" id="UP000789901">
    <property type="component" value="Unassembled WGS sequence"/>
</dbReference>
<keyword evidence="3" id="KW-1185">Reference proteome</keyword>
<dbReference type="SUPFAM" id="SSF53067">
    <property type="entry name" value="Actin-like ATPase domain"/>
    <property type="match status" value="1"/>
</dbReference>
<dbReference type="EMBL" id="CAJVQB010004348">
    <property type="protein sequence ID" value="CAG8633390.1"/>
    <property type="molecule type" value="Genomic_DNA"/>
</dbReference>
<dbReference type="Gene3D" id="3.30.420.40">
    <property type="match status" value="1"/>
</dbReference>
<protein>
    <submittedName>
        <fullName evidence="2">14220_t:CDS:1</fullName>
    </submittedName>
</protein>
<comment type="caution">
    <text evidence="2">The sequence shown here is derived from an EMBL/GenBank/DDBJ whole genome shotgun (WGS) entry which is preliminary data.</text>
</comment>
<name>A0ABN7UMH9_GIGMA</name>
<sequence length="277" mass="32206">MSWEIKLTADFSVNKHIIYLNKHFLLAMMDYQTSSNEEYTYEKFLETIAHEISHCIIYDLYSESKGHNGKHKVIAEELKNYLLTDKIMSNAEGKTEQKNITSATVSKIIQNYNQKCLVSIQKENSRQHSENFLTHLQQMLAKTNHNLKEIKVIYFTSTPSGQTGIRVALAFLATLQILNPEVKLYHINTLLLQARAENCISLLTIDSRGNKYHVAVFQNKKCLLETQIISQEELEKILRKFPDFSCKKDCQNIDFLTNFQELKGDFVRLNKIEEINY</sequence>